<dbReference type="SUPFAM" id="SSF55874">
    <property type="entry name" value="ATPase domain of HSP90 chaperone/DNA topoisomerase II/histidine kinase"/>
    <property type="match status" value="1"/>
</dbReference>
<evidence type="ECO:0000313" key="3">
    <source>
        <dbReference type="Proteomes" id="UP000054359"/>
    </source>
</evidence>
<dbReference type="InterPro" id="IPR038973">
    <property type="entry name" value="MutL/Mlh/Pms-like"/>
</dbReference>
<reference evidence="2 3" key="1">
    <citation type="submission" date="2013-11" db="EMBL/GenBank/DDBJ databases">
        <title>Genome sequencing of Stegodyphus mimosarum.</title>
        <authorList>
            <person name="Bechsgaard J."/>
        </authorList>
    </citation>
    <scope>NUCLEOTIDE SEQUENCE [LARGE SCALE GENOMIC DNA]</scope>
</reference>
<name>A0A087UE40_STEMI</name>
<gene>
    <name evidence="2" type="ORF">X975_13395</name>
</gene>
<dbReference type="PROSITE" id="PS00058">
    <property type="entry name" value="DNA_MISMATCH_REPAIR_1"/>
    <property type="match status" value="1"/>
</dbReference>
<dbReference type="GO" id="GO:0016887">
    <property type="term" value="F:ATP hydrolysis activity"/>
    <property type="evidence" value="ECO:0007669"/>
    <property type="project" value="InterPro"/>
</dbReference>
<keyword evidence="3" id="KW-1185">Reference proteome</keyword>
<comment type="similarity">
    <text evidence="1">Belongs to the DNA mismatch repair MutL/HexB family.</text>
</comment>
<accession>A0A087UE40</accession>
<dbReference type="PANTHER" id="PTHR10073">
    <property type="entry name" value="DNA MISMATCH REPAIR PROTEIN MLH, PMS, MUTL"/>
    <property type="match status" value="1"/>
</dbReference>
<dbReference type="STRING" id="407821.A0A087UE40"/>
<protein>
    <submittedName>
        <fullName evidence="2">DNA mismatch repair protein Mlh3</fullName>
    </submittedName>
</protein>
<dbReference type="Pfam" id="PF13589">
    <property type="entry name" value="HATPase_c_3"/>
    <property type="match status" value="1"/>
</dbReference>
<feature type="non-terminal residue" evidence="2">
    <location>
        <position position="222"/>
    </location>
</feature>
<dbReference type="GO" id="GO:0140664">
    <property type="term" value="F:ATP-dependent DNA damage sensor activity"/>
    <property type="evidence" value="ECO:0007669"/>
    <property type="project" value="InterPro"/>
</dbReference>
<organism evidence="2 3">
    <name type="scientific">Stegodyphus mimosarum</name>
    <name type="common">African social velvet spider</name>
    <dbReference type="NCBI Taxonomy" id="407821"/>
    <lineage>
        <taxon>Eukaryota</taxon>
        <taxon>Metazoa</taxon>
        <taxon>Ecdysozoa</taxon>
        <taxon>Arthropoda</taxon>
        <taxon>Chelicerata</taxon>
        <taxon>Arachnida</taxon>
        <taxon>Araneae</taxon>
        <taxon>Araneomorphae</taxon>
        <taxon>Entelegynae</taxon>
        <taxon>Eresoidea</taxon>
        <taxon>Eresidae</taxon>
        <taxon>Stegodyphus</taxon>
    </lineage>
</organism>
<dbReference type="Gene3D" id="3.30.565.10">
    <property type="entry name" value="Histidine kinase-like ATPase, C-terminal domain"/>
    <property type="match status" value="1"/>
</dbReference>
<dbReference type="GO" id="GO:0032300">
    <property type="term" value="C:mismatch repair complex"/>
    <property type="evidence" value="ECO:0007669"/>
    <property type="project" value="InterPro"/>
</dbReference>
<evidence type="ECO:0000313" key="2">
    <source>
        <dbReference type="EMBL" id="KFM75629.1"/>
    </source>
</evidence>
<dbReference type="GO" id="GO:0006298">
    <property type="term" value="P:mismatch repair"/>
    <property type="evidence" value="ECO:0007669"/>
    <property type="project" value="InterPro"/>
</dbReference>
<evidence type="ECO:0000256" key="1">
    <source>
        <dbReference type="ARBA" id="ARBA00006082"/>
    </source>
</evidence>
<dbReference type="Proteomes" id="UP000054359">
    <property type="component" value="Unassembled WGS sequence"/>
</dbReference>
<dbReference type="InterPro" id="IPR036890">
    <property type="entry name" value="HATPase_C_sf"/>
</dbReference>
<dbReference type="OrthoDB" id="429932at2759"/>
<proteinExistence type="inferred from homology"/>
<dbReference type="EMBL" id="KK119401">
    <property type="protein sequence ID" value="KFM75629.1"/>
    <property type="molecule type" value="Genomic_DNA"/>
</dbReference>
<dbReference type="OMA" id="FKSARRY"/>
<sequence length="222" mass="24601">MKIQQLAPIVIKKLRSDVAFTSIAHCIEELVWNAIDADASCIAVRLNLPFYRIQVVDNGNGISPDDMKLVGTRYATSKCHSLEDLENLKYGGFRGEALSSLKEVSSVLMIESRSAGSDETYCKIFTKGISSKPKRSNSSRPSKGTTVTVLDFMYNMPVRRSTISEALDLEDTRKLLQSIALVHPGISFSLQNEAIGEICFQFKKCSSIYNAFIQLFGKSKAE</sequence>
<dbReference type="AlphaFoldDB" id="A0A087UE40"/>
<dbReference type="PANTHER" id="PTHR10073:SF47">
    <property type="entry name" value="DNA MISMATCH REPAIR PROTEIN MLH3"/>
    <property type="match status" value="1"/>
</dbReference>
<dbReference type="InterPro" id="IPR014762">
    <property type="entry name" value="DNA_mismatch_repair_CS"/>
</dbReference>